<sequence length="1059" mass="117170">MQPLPHVLLPQLQQQDQSQDQASDGAAGAGSKGGGRIPGEEGTSSFPFAAGRGLRPSQPPVFDETSRESPSRRSSPESPSLLGRRTLSRDNRADTQETALYRPESGSRAESPSQWPRASPQVPSQLVGGSAGADAGILISSPDPIAEYKTQMRSLLARSSFPRSLASVHPPTPRSQHSRHSSSTISSITSQSSYASSYAYIFRRKKPDLRLLRKSSKPPQHLKPRASAVKKPVIIDAAQRIAGPRVVEDTGYVESTTKHITPPPMERPIALTLPELLKAEPPPKPLRKVQTLRFKSLITEGRQPTHTLKTAASRPVLSRADPPHPSPPHPLTTSTDAAPLQTGSRVLSLEHLHEYETIRRTARENRLNEQRSRSRGKRGSSHQSSKNSSRRDLRGMRKHYHDVTPQEQECDLVNESASSHGNSYFQTWIPEITYCKEFVPLRTPISDEDREALDYFVPRSDPPNAQDTPLPSEQLQRSSTMGTTTSVVATRKSNAFFKLFRRSIFKERDDHGHHHKSSSKQGSGKLPSNIASTESPEWMDVPLPPLTPGITLSSPADSKGEYTRSLVPELHSPSYFGRTRFLRDDSSKSLTPSPGHGSPGHTSAAEMKPDRATPSPLFSRPRHHKRSSSEALSPMSRPQKTSMLKHSSILEGEASFSAPSQVRPGFVSTIPHSSESETASHNSVEDQPHRCETLKQRPSIAGLALPNLKSKQSHALTFQEPILRKKPSTWKSLVNGIRKVSSLGILASNRDSSSGEEVQRQTPLMKAKRSFAKLKLRPSLAAINVRNGKLVRISSRDSQPQSGDIDTEDDDKPSFSHQMSSPQQAPPQPRQPRPIRPDDLIVTNFEQTPFSKRYYDSIRAEQQAIRAFIDQTMEEDDEECDEVVLGFEQNVPDHLPKSPLCPLHPKHKSGGKAICPLHGRYKPPKRPPSPMHKMEIVFDTRENDVGGPSGATSAQAKLATGIDGTEAYLKRAAFTSQQTFRSAGNARRLQQTSSMGSDGAESLELMHSESPADVDAWSRPRRQRLHHLQRGSECARGRTLFRGESAVDIRKRRARRHRD</sequence>
<feature type="compositionally biased region" description="Low complexity" evidence="1">
    <location>
        <begin position="13"/>
        <end position="26"/>
    </location>
</feature>
<feature type="compositionally biased region" description="Polar residues" evidence="1">
    <location>
        <begin position="670"/>
        <end position="682"/>
    </location>
</feature>
<evidence type="ECO:0000313" key="4">
    <source>
        <dbReference type="Proteomes" id="UP000230605"/>
    </source>
</evidence>
<gene>
    <name evidence="2" type="ORF">CB0940_03838</name>
    <name evidence="3" type="ORF">RHO25_005655</name>
</gene>
<evidence type="ECO:0000256" key="1">
    <source>
        <dbReference type="SAM" id="MobiDB-lite"/>
    </source>
</evidence>
<dbReference type="EMBL" id="CP134187">
    <property type="protein sequence ID" value="WPB01035.1"/>
    <property type="molecule type" value="Genomic_DNA"/>
</dbReference>
<evidence type="ECO:0000313" key="5">
    <source>
        <dbReference type="Proteomes" id="UP001302367"/>
    </source>
</evidence>
<feature type="region of interest" description="Disordered" evidence="1">
    <location>
        <begin position="1037"/>
        <end position="1059"/>
    </location>
</feature>
<feature type="region of interest" description="Disordered" evidence="1">
    <location>
        <begin position="163"/>
        <end position="189"/>
    </location>
</feature>
<keyword evidence="5" id="KW-1185">Reference proteome</keyword>
<accession>A0A2G5HKG8</accession>
<dbReference type="EMBL" id="LKMD01000105">
    <property type="protein sequence ID" value="PIA93030.1"/>
    <property type="molecule type" value="Genomic_DNA"/>
</dbReference>
<feature type="compositionally biased region" description="Polar residues" evidence="1">
    <location>
        <begin position="983"/>
        <end position="996"/>
    </location>
</feature>
<reference evidence="3 5" key="2">
    <citation type="submission" date="2023-09" db="EMBL/GenBank/DDBJ databases">
        <title>Complete-Gapless Cercospora beticola genome.</title>
        <authorList>
            <person name="Wyatt N.A."/>
            <person name="Spanner R.E."/>
            <person name="Bolton M.D."/>
        </authorList>
    </citation>
    <scope>NUCLEOTIDE SEQUENCE [LARGE SCALE GENOMIC DNA]</scope>
    <source>
        <strain evidence="3">Cb09-40</strain>
    </source>
</reference>
<feature type="compositionally biased region" description="Basic and acidic residues" evidence="1">
    <location>
        <begin position="359"/>
        <end position="372"/>
    </location>
</feature>
<dbReference type="Proteomes" id="UP001302367">
    <property type="component" value="Chromosome 4"/>
</dbReference>
<evidence type="ECO:0000313" key="3">
    <source>
        <dbReference type="EMBL" id="WPB01035.1"/>
    </source>
</evidence>
<feature type="region of interest" description="Disordered" evidence="1">
    <location>
        <begin position="457"/>
        <end position="484"/>
    </location>
</feature>
<name>A0A2G5HKG8_CERBT</name>
<protein>
    <submittedName>
        <fullName evidence="2">Uncharacterized protein</fullName>
    </submittedName>
</protein>
<evidence type="ECO:0000313" key="2">
    <source>
        <dbReference type="EMBL" id="PIA93030.1"/>
    </source>
</evidence>
<feature type="region of interest" description="Disordered" evidence="1">
    <location>
        <begin position="508"/>
        <end position="560"/>
    </location>
</feature>
<feature type="compositionally biased region" description="Polar residues" evidence="1">
    <location>
        <begin position="636"/>
        <end position="645"/>
    </location>
</feature>
<feature type="region of interest" description="Disordered" evidence="1">
    <location>
        <begin position="792"/>
        <end position="837"/>
    </location>
</feature>
<feature type="compositionally biased region" description="Polar residues" evidence="1">
    <location>
        <begin position="463"/>
        <end position="484"/>
    </location>
</feature>
<feature type="region of interest" description="Disordered" evidence="1">
    <location>
        <begin position="359"/>
        <end position="394"/>
    </location>
</feature>
<feature type="compositionally biased region" description="Gly residues" evidence="1">
    <location>
        <begin position="27"/>
        <end position="37"/>
    </location>
</feature>
<dbReference type="OrthoDB" id="3648773at2759"/>
<feature type="region of interest" description="Disordered" evidence="1">
    <location>
        <begin position="983"/>
        <end position="1018"/>
    </location>
</feature>
<feature type="region of interest" description="Disordered" evidence="1">
    <location>
        <begin position="300"/>
        <end position="339"/>
    </location>
</feature>
<feature type="region of interest" description="Disordered" evidence="1">
    <location>
        <begin position="1"/>
        <end position="138"/>
    </location>
</feature>
<feature type="compositionally biased region" description="Polar residues" evidence="1">
    <location>
        <begin position="108"/>
        <end position="124"/>
    </location>
</feature>
<feature type="compositionally biased region" description="Pro residues" evidence="1">
    <location>
        <begin position="824"/>
        <end position="834"/>
    </location>
</feature>
<dbReference type="Proteomes" id="UP000230605">
    <property type="component" value="Chromosome 4"/>
</dbReference>
<proteinExistence type="predicted"/>
<reference evidence="2 4" key="1">
    <citation type="submission" date="2015-10" db="EMBL/GenBank/DDBJ databases">
        <title>The cercosporin biosynthetic gene cluster was horizontally transferred to several fungal lineages and shown to be expanded in Cercospora beticola based on microsynteny with recipient genomes.</title>
        <authorList>
            <person name="De Jonge R."/>
            <person name="Ebert M.K."/>
            <person name="Suttle J.C."/>
            <person name="Jurick Ii W.M."/>
            <person name="Secor G.A."/>
            <person name="Thomma B.P."/>
            <person name="Van De Peer Y."/>
            <person name="Bolton M.D."/>
        </authorList>
    </citation>
    <scope>NUCLEOTIDE SEQUENCE [LARGE SCALE GENOMIC DNA]</scope>
    <source>
        <strain evidence="2 4">09-40</strain>
    </source>
</reference>
<feature type="compositionally biased region" description="Basic and acidic residues" evidence="1">
    <location>
        <begin position="64"/>
        <end position="75"/>
    </location>
</feature>
<feature type="region of interest" description="Disordered" evidence="1">
    <location>
        <begin position="584"/>
        <end position="689"/>
    </location>
</feature>
<dbReference type="AlphaFoldDB" id="A0A2G5HKG8"/>
<organism evidence="2 4">
    <name type="scientific">Cercospora beticola</name>
    <name type="common">Sugarbeet leaf spot fungus</name>
    <dbReference type="NCBI Taxonomy" id="122368"/>
    <lineage>
        <taxon>Eukaryota</taxon>
        <taxon>Fungi</taxon>
        <taxon>Dikarya</taxon>
        <taxon>Ascomycota</taxon>
        <taxon>Pezizomycotina</taxon>
        <taxon>Dothideomycetes</taxon>
        <taxon>Dothideomycetidae</taxon>
        <taxon>Mycosphaerellales</taxon>
        <taxon>Mycosphaerellaceae</taxon>
        <taxon>Cercospora</taxon>
    </lineage>
</organism>
<feature type="compositionally biased region" description="Basic residues" evidence="1">
    <location>
        <begin position="1050"/>
        <end position="1059"/>
    </location>
</feature>